<accession>A0A1D1VXF5</accession>
<dbReference type="EMBL" id="BDGG01000012">
    <property type="protein sequence ID" value="GAV05751.1"/>
    <property type="molecule type" value="Genomic_DNA"/>
</dbReference>
<feature type="region of interest" description="Disordered" evidence="1">
    <location>
        <begin position="36"/>
        <end position="72"/>
    </location>
</feature>
<feature type="compositionally biased region" description="Polar residues" evidence="1">
    <location>
        <begin position="52"/>
        <end position="67"/>
    </location>
</feature>
<proteinExistence type="predicted"/>
<dbReference type="PANTHER" id="PTHR13447:SF2">
    <property type="entry name" value="SMALL RIBOSOMAL SUBUNIT PROTEIN BS1M"/>
    <property type="match status" value="1"/>
</dbReference>
<comment type="caution">
    <text evidence="2">The sequence shown here is derived from an EMBL/GenBank/DDBJ whole genome shotgun (WGS) entry which is preliminary data.</text>
</comment>
<dbReference type="AlphaFoldDB" id="A0A1D1VXF5"/>
<dbReference type="Pfam" id="PF10246">
    <property type="entry name" value="MRP-S35"/>
    <property type="match status" value="1"/>
</dbReference>
<name>A0A1D1VXF5_RAMVA</name>
<dbReference type="OrthoDB" id="6020229at2759"/>
<dbReference type="STRING" id="947166.A0A1D1VXF5"/>
<reference evidence="2 3" key="1">
    <citation type="journal article" date="2016" name="Nat. Commun.">
        <title>Extremotolerant tardigrade genome and improved radiotolerance of human cultured cells by tardigrade-unique protein.</title>
        <authorList>
            <person name="Hashimoto T."/>
            <person name="Horikawa D.D."/>
            <person name="Saito Y."/>
            <person name="Kuwahara H."/>
            <person name="Kozuka-Hata H."/>
            <person name="Shin-I T."/>
            <person name="Minakuchi Y."/>
            <person name="Ohishi K."/>
            <person name="Motoyama A."/>
            <person name="Aizu T."/>
            <person name="Enomoto A."/>
            <person name="Kondo K."/>
            <person name="Tanaka S."/>
            <person name="Hara Y."/>
            <person name="Koshikawa S."/>
            <person name="Sagara H."/>
            <person name="Miura T."/>
            <person name="Yokobori S."/>
            <person name="Miyagawa K."/>
            <person name="Suzuki Y."/>
            <person name="Kubo T."/>
            <person name="Oyama M."/>
            <person name="Kohara Y."/>
            <person name="Fujiyama A."/>
            <person name="Arakawa K."/>
            <person name="Katayama T."/>
            <person name="Toyoda A."/>
            <person name="Kunieda T."/>
        </authorList>
    </citation>
    <scope>NUCLEOTIDE SEQUENCE [LARGE SCALE GENOMIC DNA]</scope>
    <source>
        <strain evidence="2 3">YOKOZUNA-1</strain>
    </source>
</reference>
<evidence type="ECO:0000313" key="2">
    <source>
        <dbReference type="EMBL" id="GAV05751.1"/>
    </source>
</evidence>
<gene>
    <name evidence="2" type="primary">RvY_15831-1</name>
    <name evidence="2" type="synonym">RvY_15831.1</name>
    <name evidence="2" type="ORF">RvY_15831</name>
</gene>
<dbReference type="GO" id="GO:0005763">
    <property type="term" value="C:mitochondrial small ribosomal subunit"/>
    <property type="evidence" value="ECO:0007669"/>
    <property type="project" value="TreeGrafter"/>
</dbReference>
<keyword evidence="3" id="KW-1185">Reference proteome</keyword>
<protein>
    <submittedName>
        <fullName evidence="2">Uncharacterized protein</fullName>
    </submittedName>
</protein>
<dbReference type="InterPro" id="IPR019375">
    <property type="entry name" value="Ribosomal_bS1m"/>
</dbReference>
<evidence type="ECO:0000313" key="3">
    <source>
        <dbReference type="Proteomes" id="UP000186922"/>
    </source>
</evidence>
<dbReference type="Proteomes" id="UP000186922">
    <property type="component" value="Unassembled WGS sequence"/>
</dbReference>
<sequence length="226" mass="25158">MMHVTRHITSGGSCTRILRNNERLCQVAARYFSDGEKEMGTHTPAGPGESAKPSNPTALPSNSTENTDAPYDEVRTRVGFKRRGFAAAFEKFRGMATPKPPEVKEEKEESFASILRKSKYIQLGNPDGKVVVGRISHIVEDDMYIDFGGKFHCVCKRPSQNEQEYYRGAFVRVRLASLELSTRFLGADRDLTLLEADAALLGPMKLPTARAAEKNRPDLPRQQVSP</sequence>
<organism evidence="2 3">
    <name type="scientific">Ramazzottius varieornatus</name>
    <name type="common">Water bear</name>
    <name type="synonym">Tardigrade</name>
    <dbReference type="NCBI Taxonomy" id="947166"/>
    <lineage>
        <taxon>Eukaryota</taxon>
        <taxon>Metazoa</taxon>
        <taxon>Ecdysozoa</taxon>
        <taxon>Tardigrada</taxon>
        <taxon>Eutardigrada</taxon>
        <taxon>Parachela</taxon>
        <taxon>Hypsibioidea</taxon>
        <taxon>Ramazzottiidae</taxon>
        <taxon>Ramazzottius</taxon>
    </lineage>
</organism>
<evidence type="ECO:0000256" key="1">
    <source>
        <dbReference type="SAM" id="MobiDB-lite"/>
    </source>
</evidence>
<dbReference type="PANTHER" id="PTHR13447">
    <property type="entry name" value="MITOCHONDRIAL 28S RIBOSOMAL PROTEIN S28"/>
    <property type="match status" value="1"/>
</dbReference>